<dbReference type="EMBL" id="BJNV01000010">
    <property type="protein sequence ID" value="GEC94757.1"/>
    <property type="molecule type" value="Genomic_DNA"/>
</dbReference>
<dbReference type="OrthoDB" id="181905at2"/>
<dbReference type="AlphaFoldDB" id="A0A4Y4CUR8"/>
<evidence type="ECO:0000256" key="1">
    <source>
        <dbReference type="ARBA" id="ARBA00009617"/>
    </source>
</evidence>
<feature type="transmembrane region" description="Helical" evidence="2">
    <location>
        <begin position="172"/>
        <end position="194"/>
    </location>
</feature>
<feature type="transmembrane region" description="Helical" evidence="2">
    <location>
        <begin position="366"/>
        <end position="384"/>
    </location>
</feature>
<dbReference type="GO" id="GO:0005886">
    <property type="term" value="C:plasma membrane"/>
    <property type="evidence" value="ECO:0007669"/>
    <property type="project" value="TreeGrafter"/>
</dbReference>
<dbReference type="Proteomes" id="UP000318422">
    <property type="component" value="Unassembled WGS sequence"/>
</dbReference>
<comment type="similarity">
    <text evidence="1">Belongs to the sodium:galactoside symporter (TC 2.A.2) family.</text>
</comment>
<dbReference type="Pfam" id="PF13347">
    <property type="entry name" value="MFS_2"/>
    <property type="match status" value="1"/>
</dbReference>
<keyword evidence="4" id="KW-1185">Reference proteome</keyword>
<evidence type="ECO:0000313" key="3">
    <source>
        <dbReference type="EMBL" id="GEC94757.1"/>
    </source>
</evidence>
<reference evidence="3 4" key="1">
    <citation type="submission" date="2019-06" db="EMBL/GenBank/DDBJ databases">
        <title>Whole genome shotgun sequence of Zoogloea ramigera NBRC 15342.</title>
        <authorList>
            <person name="Hosoyama A."/>
            <person name="Uohara A."/>
            <person name="Ohji S."/>
            <person name="Ichikawa N."/>
        </authorList>
    </citation>
    <scope>NUCLEOTIDE SEQUENCE [LARGE SCALE GENOMIC DNA]</scope>
    <source>
        <strain evidence="3 4">NBRC 15342</strain>
    </source>
</reference>
<dbReference type="SUPFAM" id="SSF103473">
    <property type="entry name" value="MFS general substrate transporter"/>
    <property type="match status" value="1"/>
</dbReference>
<keyword evidence="2" id="KW-0472">Membrane</keyword>
<dbReference type="GO" id="GO:0008643">
    <property type="term" value="P:carbohydrate transport"/>
    <property type="evidence" value="ECO:0007669"/>
    <property type="project" value="InterPro"/>
</dbReference>
<dbReference type="InterPro" id="IPR039672">
    <property type="entry name" value="MFS_2"/>
</dbReference>
<evidence type="ECO:0000256" key="2">
    <source>
        <dbReference type="SAM" id="Phobius"/>
    </source>
</evidence>
<keyword evidence="2" id="KW-1133">Transmembrane helix</keyword>
<sequence>MTAAGLPRRAVLAYGALGLPLAFAALPLYVHVPRLYTEALGLPLAGVGAVLLAARAVDAVSDPLIGWANDRFGARGSGRGILLGGLVILAVSLPLLLAPPAAAGLGWLFALLVLVSLGYSMASIAYAVWGAEVAPTPALRTRVVASREGFALVGVLLAAVLPGVLAGDAGEAAGLAALPWVFIPLLIGGAAWTLGFAPRAPACPSAATTSLASLPAALRDGDFARLLGVFALNGIAAAVPSATVLFFVADVLRAAELAGLFLALYFLAAACSLPLWVAAAARLGKLRAWLAGMALALLVFAWAGLLGPGDTWAYGLICVLSGFALGADLALPPSLLADLLARPGAPQAPRAASGAAFGWWNFVTKANLALAAGLALPLLALLGYSPGSREAGGVSALAAVYALVPLVLKLGAMALLWAWRRRLEPSPSFDDAATAALPGARP</sequence>
<feature type="transmembrane region" description="Helical" evidence="2">
    <location>
        <begin position="149"/>
        <end position="166"/>
    </location>
</feature>
<proteinExistence type="inferred from homology"/>
<comment type="caution">
    <text evidence="3">The sequence shown here is derived from an EMBL/GenBank/DDBJ whole genome shotgun (WGS) entry which is preliminary data.</text>
</comment>
<dbReference type="GO" id="GO:0015293">
    <property type="term" value="F:symporter activity"/>
    <property type="evidence" value="ECO:0007669"/>
    <property type="project" value="InterPro"/>
</dbReference>
<protein>
    <submittedName>
        <fullName evidence="3">MFS transporter</fullName>
    </submittedName>
</protein>
<keyword evidence="2" id="KW-0812">Transmembrane</keyword>
<feature type="transmembrane region" description="Helical" evidence="2">
    <location>
        <begin position="226"/>
        <end position="248"/>
    </location>
</feature>
<accession>A0A4Y4CUR8</accession>
<gene>
    <name evidence="3" type="ORF">ZRA01_08300</name>
</gene>
<feature type="transmembrane region" description="Helical" evidence="2">
    <location>
        <begin position="396"/>
        <end position="419"/>
    </location>
</feature>
<name>A0A4Y4CUR8_ZOORA</name>
<organism evidence="3 4">
    <name type="scientific">Zoogloea ramigera</name>
    <dbReference type="NCBI Taxonomy" id="350"/>
    <lineage>
        <taxon>Bacteria</taxon>
        <taxon>Pseudomonadati</taxon>
        <taxon>Pseudomonadota</taxon>
        <taxon>Betaproteobacteria</taxon>
        <taxon>Rhodocyclales</taxon>
        <taxon>Zoogloeaceae</taxon>
        <taxon>Zoogloea</taxon>
    </lineage>
</organism>
<feature type="transmembrane region" description="Helical" evidence="2">
    <location>
        <begin position="312"/>
        <end position="331"/>
    </location>
</feature>
<evidence type="ECO:0000313" key="4">
    <source>
        <dbReference type="Proteomes" id="UP000318422"/>
    </source>
</evidence>
<feature type="transmembrane region" description="Helical" evidence="2">
    <location>
        <begin position="81"/>
        <end position="101"/>
    </location>
</feature>
<feature type="transmembrane region" description="Helical" evidence="2">
    <location>
        <begin position="107"/>
        <end position="129"/>
    </location>
</feature>
<dbReference type="RefSeq" id="WP_141349619.1">
    <property type="nucleotide sequence ID" value="NZ_BJNV01000010.1"/>
</dbReference>
<dbReference type="PANTHER" id="PTHR11328:SF24">
    <property type="entry name" value="MAJOR FACILITATOR SUPERFAMILY (MFS) PROFILE DOMAIN-CONTAINING PROTEIN"/>
    <property type="match status" value="1"/>
</dbReference>
<feature type="transmembrane region" description="Helical" evidence="2">
    <location>
        <begin position="288"/>
        <end position="306"/>
    </location>
</feature>
<dbReference type="PANTHER" id="PTHR11328">
    <property type="entry name" value="MAJOR FACILITATOR SUPERFAMILY DOMAIN-CONTAINING PROTEIN"/>
    <property type="match status" value="1"/>
</dbReference>
<dbReference type="Gene3D" id="1.20.1250.20">
    <property type="entry name" value="MFS general substrate transporter like domains"/>
    <property type="match status" value="2"/>
</dbReference>
<feature type="transmembrane region" description="Helical" evidence="2">
    <location>
        <begin position="260"/>
        <end position="281"/>
    </location>
</feature>
<dbReference type="InterPro" id="IPR036259">
    <property type="entry name" value="MFS_trans_sf"/>
</dbReference>